<dbReference type="EMBL" id="CM023483">
    <property type="protein sequence ID" value="KAH6936769.1"/>
    <property type="molecule type" value="Genomic_DNA"/>
</dbReference>
<dbReference type="Proteomes" id="UP000821845">
    <property type="component" value="Chromosome 3"/>
</dbReference>
<gene>
    <name evidence="1" type="ORF">HPB50_021360</name>
</gene>
<proteinExistence type="predicted"/>
<evidence type="ECO:0000313" key="1">
    <source>
        <dbReference type="EMBL" id="KAH6936769.1"/>
    </source>
</evidence>
<protein>
    <submittedName>
        <fullName evidence="1">Uncharacterized protein</fullName>
    </submittedName>
</protein>
<sequence>MATSVTCEKNRTETAKPAHRTGNSPGAHCRRLRRDSRDERRGDAARVHGKASRLARQEETLPSRASQRRHIVRVTG</sequence>
<evidence type="ECO:0000313" key="2">
    <source>
        <dbReference type="Proteomes" id="UP000821845"/>
    </source>
</evidence>
<reference evidence="1" key="1">
    <citation type="submission" date="2020-05" db="EMBL/GenBank/DDBJ databases">
        <title>Large-scale comparative analyses of tick genomes elucidate their genetic diversity and vector capacities.</title>
        <authorList>
            <person name="Jia N."/>
            <person name="Wang J."/>
            <person name="Shi W."/>
            <person name="Du L."/>
            <person name="Sun Y."/>
            <person name="Zhan W."/>
            <person name="Jiang J."/>
            <person name="Wang Q."/>
            <person name="Zhang B."/>
            <person name="Ji P."/>
            <person name="Sakyi L.B."/>
            <person name="Cui X."/>
            <person name="Yuan T."/>
            <person name="Jiang B."/>
            <person name="Yang W."/>
            <person name="Lam T.T.-Y."/>
            <person name="Chang Q."/>
            <person name="Ding S."/>
            <person name="Wang X."/>
            <person name="Zhu J."/>
            <person name="Ruan X."/>
            <person name="Zhao L."/>
            <person name="Wei J."/>
            <person name="Que T."/>
            <person name="Du C."/>
            <person name="Cheng J."/>
            <person name="Dai P."/>
            <person name="Han X."/>
            <person name="Huang E."/>
            <person name="Gao Y."/>
            <person name="Liu J."/>
            <person name="Shao H."/>
            <person name="Ye R."/>
            <person name="Li L."/>
            <person name="Wei W."/>
            <person name="Wang X."/>
            <person name="Wang C."/>
            <person name="Yang T."/>
            <person name="Huo Q."/>
            <person name="Li W."/>
            <person name="Guo W."/>
            <person name="Chen H."/>
            <person name="Zhou L."/>
            <person name="Ni X."/>
            <person name="Tian J."/>
            <person name="Zhou Y."/>
            <person name="Sheng Y."/>
            <person name="Liu T."/>
            <person name="Pan Y."/>
            <person name="Xia L."/>
            <person name="Li J."/>
            <person name="Zhao F."/>
            <person name="Cao W."/>
        </authorList>
    </citation>
    <scope>NUCLEOTIDE SEQUENCE</scope>
    <source>
        <strain evidence="1">Hyas-2018</strain>
    </source>
</reference>
<accession>A0ACB7SSN0</accession>
<keyword evidence="2" id="KW-1185">Reference proteome</keyword>
<organism evidence="1 2">
    <name type="scientific">Hyalomma asiaticum</name>
    <name type="common">Tick</name>
    <dbReference type="NCBI Taxonomy" id="266040"/>
    <lineage>
        <taxon>Eukaryota</taxon>
        <taxon>Metazoa</taxon>
        <taxon>Ecdysozoa</taxon>
        <taxon>Arthropoda</taxon>
        <taxon>Chelicerata</taxon>
        <taxon>Arachnida</taxon>
        <taxon>Acari</taxon>
        <taxon>Parasitiformes</taxon>
        <taxon>Ixodida</taxon>
        <taxon>Ixodoidea</taxon>
        <taxon>Ixodidae</taxon>
        <taxon>Hyalomminae</taxon>
        <taxon>Hyalomma</taxon>
    </lineage>
</organism>
<name>A0ACB7SSN0_HYAAI</name>
<comment type="caution">
    <text evidence="1">The sequence shown here is derived from an EMBL/GenBank/DDBJ whole genome shotgun (WGS) entry which is preliminary data.</text>
</comment>